<dbReference type="Gene3D" id="3.40.50.1820">
    <property type="entry name" value="alpha/beta hydrolase"/>
    <property type="match status" value="1"/>
</dbReference>
<evidence type="ECO:0000259" key="2">
    <source>
        <dbReference type="Pfam" id="PF00561"/>
    </source>
</evidence>
<dbReference type="Pfam" id="PF00561">
    <property type="entry name" value="Abhydrolase_1"/>
    <property type="match status" value="1"/>
</dbReference>
<gene>
    <name evidence="3" type="ORF">GA0070604_4781</name>
</gene>
<sequence>MVDNQMFQHSQVEVDGSSVHVVEAGAPDGKPVLFLHGWPQSWRTWQQVMSLASGQARVLAIDLPGVGRSTGNATDGSKSELAAVVHQLVAALGLEDLTLVGHDAGGMVVYSYLRRFGDVERAVIMDTVIPGVDPWGEVLRNPYIWHFAFHSIPDLPERLVQGRQREYFDYFLDVLTPDPSKITSEARNAYAAAYAEESALTAGFSWYRTLTQDAAANLAASDGPPATTPLLYLRGEREGGRIADYIEGFRTAGLSDVRDGVVSGAGHFTQEENPDETWRLIAHFAGLLAPLCG</sequence>
<dbReference type="PANTHER" id="PTHR43329">
    <property type="entry name" value="EPOXIDE HYDROLASE"/>
    <property type="match status" value="1"/>
</dbReference>
<dbReference type="EMBL" id="FMHY01000002">
    <property type="protein sequence ID" value="SCL62612.1"/>
    <property type="molecule type" value="Genomic_DNA"/>
</dbReference>
<dbReference type="STRING" id="227316.GA0070604_4781"/>
<keyword evidence="1" id="KW-0378">Hydrolase</keyword>
<keyword evidence="4" id="KW-1185">Reference proteome</keyword>
<evidence type="ECO:0000313" key="4">
    <source>
        <dbReference type="Proteomes" id="UP000199696"/>
    </source>
</evidence>
<dbReference type="AlphaFoldDB" id="A0A1C6V8D2"/>
<accession>A0A1C6V8D2</accession>
<dbReference type="SUPFAM" id="SSF53474">
    <property type="entry name" value="alpha/beta-Hydrolases"/>
    <property type="match status" value="1"/>
</dbReference>
<name>A0A1C6V8D2_9ACTN</name>
<dbReference type="GO" id="GO:0016787">
    <property type="term" value="F:hydrolase activity"/>
    <property type="evidence" value="ECO:0007669"/>
    <property type="project" value="UniProtKB-KW"/>
</dbReference>
<protein>
    <submittedName>
        <fullName evidence="3">Pimeloyl-ACP methyl ester carboxylesterase</fullName>
    </submittedName>
</protein>
<reference evidence="4" key="1">
    <citation type="submission" date="2016-06" db="EMBL/GenBank/DDBJ databases">
        <authorList>
            <person name="Varghese N."/>
            <person name="Submissions Spin"/>
        </authorList>
    </citation>
    <scope>NUCLEOTIDE SEQUENCE [LARGE SCALE GENOMIC DNA]</scope>
    <source>
        <strain evidence="4">DSM 44814</strain>
    </source>
</reference>
<dbReference type="InterPro" id="IPR029058">
    <property type="entry name" value="AB_hydrolase_fold"/>
</dbReference>
<dbReference type="Proteomes" id="UP000199696">
    <property type="component" value="Unassembled WGS sequence"/>
</dbReference>
<dbReference type="RefSeq" id="WP_167363565.1">
    <property type="nucleotide sequence ID" value="NZ_FMHY01000002.1"/>
</dbReference>
<dbReference type="PRINTS" id="PR00412">
    <property type="entry name" value="EPOXHYDRLASE"/>
</dbReference>
<organism evidence="3 4">
    <name type="scientific">Micromonospora eburnea</name>
    <dbReference type="NCBI Taxonomy" id="227316"/>
    <lineage>
        <taxon>Bacteria</taxon>
        <taxon>Bacillati</taxon>
        <taxon>Actinomycetota</taxon>
        <taxon>Actinomycetes</taxon>
        <taxon>Micromonosporales</taxon>
        <taxon>Micromonosporaceae</taxon>
        <taxon>Micromonospora</taxon>
    </lineage>
</organism>
<dbReference type="InterPro" id="IPR000073">
    <property type="entry name" value="AB_hydrolase_1"/>
</dbReference>
<proteinExistence type="predicted"/>
<feature type="domain" description="AB hydrolase-1" evidence="2">
    <location>
        <begin position="30"/>
        <end position="274"/>
    </location>
</feature>
<dbReference type="InterPro" id="IPR000639">
    <property type="entry name" value="Epox_hydrolase-like"/>
</dbReference>
<evidence type="ECO:0000256" key="1">
    <source>
        <dbReference type="ARBA" id="ARBA00022801"/>
    </source>
</evidence>
<evidence type="ECO:0000313" key="3">
    <source>
        <dbReference type="EMBL" id="SCL62612.1"/>
    </source>
</evidence>